<dbReference type="GO" id="GO:0006352">
    <property type="term" value="P:DNA-templated transcription initiation"/>
    <property type="evidence" value="ECO:0007669"/>
    <property type="project" value="InterPro"/>
</dbReference>
<proteinExistence type="predicted"/>
<dbReference type="InterPro" id="IPR013325">
    <property type="entry name" value="RNA_pol_sigma_r2"/>
</dbReference>
<dbReference type="EMBL" id="SEWG01000002">
    <property type="protein sequence ID" value="RYU91265.1"/>
    <property type="molecule type" value="Genomic_DNA"/>
</dbReference>
<keyword evidence="3" id="KW-1185">Reference proteome</keyword>
<comment type="caution">
    <text evidence="2">The sequence shown here is derived from an EMBL/GenBank/DDBJ whole genome shotgun (WGS) entry which is preliminary data.</text>
</comment>
<dbReference type="SUPFAM" id="SSF88946">
    <property type="entry name" value="Sigma2 domain of RNA polymerase sigma factors"/>
    <property type="match status" value="1"/>
</dbReference>
<feature type="domain" description="RNA polymerase sigma-70 region 2" evidence="1">
    <location>
        <begin position="13"/>
        <end position="56"/>
    </location>
</feature>
<dbReference type="OrthoDB" id="9780326at2"/>
<dbReference type="GO" id="GO:0003700">
    <property type="term" value="F:DNA-binding transcription factor activity"/>
    <property type="evidence" value="ECO:0007669"/>
    <property type="project" value="InterPro"/>
</dbReference>
<evidence type="ECO:0000313" key="3">
    <source>
        <dbReference type="Proteomes" id="UP000293331"/>
    </source>
</evidence>
<dbReference type="AlphaFoldDB" id="A0A4Q5LPF1"/>
<organism evidence="2 3">
    <name type="scientific">Mucilaginibacter terrigena</name>
    <dbReference type="NCBI Taxonomy" id="2492395"/>
    <lineage>
        <taxon>Bacteria</taxon>
        <taxon>Pseudomonadati</taxon>
        <taxon>Bacteroidota</taxon>
        <taxon>Sphingobacteriia</taxon>
        <taxon>Sphingobacteriales</taxon>
        <taxon>Sphingobacteriaceae</taxon>
        <taxon>Mucilaginibacter</taxon>
    </lineage>
</organism>
<dbReference type="RefSeq" id="WP_129875525.1">
    <property type="nucleotide sequence ID" value="NZ_SEWG01000002.1"/>
</dbReference>
<sequence>MSLQVNKDQFLHLIQHNKKLIFKVCNTYCSDPEDRKDLVQEEVIIQLWRSYDKYDDALRLSRRKWSN</sequence>
<evidence type="ECO:0000313" key="2">
    <source>
        <dbReference type="EMBL" id="RYU91265.1"/>
    </source>
</evidence>
<reference evidence="2 3" key="1">
    <citation type="submission" date="2019-02" db="EMBL/GenBank/DDBJ databases">
        <title>Bacterial novel species Mucilaginibacter sp. 17JY9-4 isolated from soil.</title>
        <authorList>
            <person name="Jung H.-Y."/>
        </authorList>
    </citation>
    <scope>NUCLEOTIDE SEQUENCE [LARGE SCALE GENOMIC DNA]</scope>
    <source>
        <strain evidence="2 3">17JY9-4</strain>
    </source>
</reference>
<name>A0A4Q5LPF1_9SPHI</name>
<dbReference type="Pfam" id="PF04542">
    <property type="entry name" value="Sigma70_r2"/>
    <property type="match status" value="1"/>
</dbReference>
<dbReference type="Proteomes" id="UP000293331">
    <property type="component" value="Unassembled WGS sequence"/>
</dbReference>
<gene>
    <name evidence="2" type="ORF">EWM62_04815</name>
</gene>
<evidence type="ECO:0000259" key="1">
    <source>
        <dbReference type="Pfam" id="PF04542"/>
    </source>
</evidence>
<dbReference type="InterPro" id="IPR007627">
    <property type="entry name" value="RNA_pol_sigma70_r2"/>
</dbReference>
<dbReference type="Gene3D" id="1.10.1740.10">
    <property type="match status" value="1"/>
</dbReference>
<accession>A0A4Q5LPF1</accession>
<protein>
    <submittedName>
        <fullName evidence="2">Sigma-70 family RNA polymerase sigma factor</fullName>
    </submittedName>
</protein>